<keyword evidence="9" id="KW-1185">Reference proteome</keyword>
<keyword evidence="6" id="KW-0175">Coiled coil</keyword>
<keyword evidence="5" id="KW-0045">Antibiotic biosynthesis</keyword>
<comment type="cofactor">
    <cofactor evidence="1">
        <name>pantetheine 4'-phosphate</name>
        <dbReference type="ChEBI" id="CHEBI:47942"/>
    </cofactor>
</comment>
<dbReference type="GO" id="GO:0008610">
    <property type="term" value="P:lipid biosynthetic process"/>
    <property type="evidence" value="ECO:0007669"/>
    <property type="project" value="UniProtKB-ARBA"/>
</dbReference>
<dbReference type="SUPFAM" id="SSF56801">
    <property type="entry name" value="Acetyl-CoA synthetase-like"/>
    <property type="match status" value="4"/>
</dbReference>
<feature type="non-terminal residue" evidence="8">
    <location>
        <position position="3646"/>
    </location>
</feature>
<evidence type="ECO:0000313" key="9">
    <source>
        <dbReference type="Proteomes" id="UP000184310"/>
    </source>
</evidence>
<dbReference type="GO" id="GO:0017000">
    <property type="term" value="P:antibiotic biosynthetic process"/>
    <property type="evidence" value="ECO:0007669"/>
    <property type="project" value="UniProtKB-KW"/>
</dbReference>
<dbReference type="OrthoDB" id="51171at2"/>
<dbReference type="InterPro" id="IPR020806">
    <property type="entry name" value="PKS_PP-bd"/>
</dbReference>
<evidence type="ECO:0000313" key="8">
    <source>
        <dbReference type="EMBL" id="SHJ91509.1"/>
    </source>
</evidence>
<feature type="domain" description="Carrier" evidence="7">
    <location>
        <begin position="2042"/>
        <end position="2117"/>
    </location>
</feature>
<dbReference type="InterPro" id="IPR006162">
    <property type="entry name" value="Ppantetheine_attach_site"/>
</dbReference>
<dbReference type="InterPro" id="IPR045851">
    <property type="entry name" value="AMP-bd_C_sf"/>
</dbReference>
<sequence length="3646" mass="420809">MESKTEQEFQKKALLKAILEKKKRSNTTLNSIEILQRKVGRNYFLSSYEQKRLWFMYKLNPNSIVYNIHLGFRIYGDLKIDLLQEAINEMAMEQESLRTRFQYIDDELMQVIEPNFTEKIKHIDLSDIDSALIEDELRKACNEESYKPFDLENGPLVRFLLIKIAPEERLFITVIHHIIFDGWSMGIFYKNLSDKYNNLCNGKYSSNKVKTIQYADYAKWQRKELFKNKMEKQFNYWENKLENIDQTVEFPLDKKRPSMLTGNGDVVFFELDNDIIDGLRKYSTKSNCTINTILLAAFKALIYKYSNQSNITVGTAVANRKVNGVENIIGFFVNTIVLSTEIDGNMRFSDFLKKVKNTTLEAYDNEDFPFDQLVEKINPLRDSSRNPFFQLMFTYQNAKESQFEFQDLKVENYALGSKRSSFDVTLQIEDNKNEIFGSFEYNSDLFYRETIQRICNQFKLILKEILIDNNKKINEISILNDEEKNIILNKFNDTYVEYDKEKTIVSIFEEQVEKTPNNIAIAFENERLTYKELNEKANSLARVLRENEAKEDKIVAIMLERSTEMIVAIMGVLKSGAAYLPIDPNYPKNRIEYMLENSQASILLSIPELSNKIDFSGNILDMSMEELFNKDTSNIKAINNSQNLAYIIYTSGTTGNPKGVMIEHKNVVNLVNALENCIYSKYEKELKVALVANYAFDASVQQIFASLLLGNTLYIVDNNTRMYGDDLIRFYINNEIDITDGTPIHLSMISNSSLLENSELKLKHMIIGGDKLLKDTVKNIYTKLKDKNVIITNVYGPTECCVDTTYKNINIDNINQFENIPIGKPLNNYTCYILDKQNNILPIGIAGELCIVGDGLARGYLNNKELTNEKFIDTPYKLGQKMYKTGDLAKWLPDGNIEYLGRIDEQVKIRGFRIELGEIISVLRKIDYIKDVAVITRVDLSDEEAIYAYIVSDFKVDFKELKKEIRQELPDYMIPAYIMQIEKLPVNRSGKLDKQALPDIINEVKDEYIAPRTELEELVVKIFEDVIGINNISIDSDFFEIGGHSLRATKVVNRIENETGVKIPIKIIFAERTAESIAKYIAKYENKENNNIEKSELKEYYPMSSVQSRIFLIWQMDKENIAYNTPICYKLEGDLKVSKLKTSLQKIINRHEILRTCFIMKDGKLVQEILNKVEADYSYEENNNDIYEILKDFTKPFSLESANLIRMKVVKNKGAHYLLIDMHHIVSDGMSIGIFIKELSAFYNEENLLNLKLQYKDYSEWMRKRDLSSQRAYWRSQFKDEPPVIDLPYDYTRPAEQSYDGEITTIEFNSAIKDGIKELCKITGATEYMVLLASFIVLLSKYTRQEDIVVGTPISARTNKETESMMGMFVNTLAIREKPQSEKSFLKFISEIKESCLKAYENQEYPFEELVEDINVKRDFSRNPLFDVMFGLQNNEKVNLLMNDIKIEQIWGEHKVSKFDLNVMMESRDDGYFLGAEYCTALFKKQSIDRLLIHFKQLIYKVIANPKSLIGDINIITDEEKDLILNKFNNTIVDYGKEKTIIDLFEEQAEKTPDSIAVVFADEKITYKELNERANSLARILRNKGVGSEDIVGIMVDRSIEMIVGMVSILKAGGAYLPIDLSYPNERVEFILQNSGCETILTQKNIFEDIDFKGNVIYLDEDSLYKENSSNLTNITKADNLIYIIYTSGTTGNPKGVMFKNNSLANLINFEINHTNIDLKTRVLQFANLCFDVASQEILSTLLAGGELYLIKDEIRKDVVMLLDFIIDNQIKTLFLPTAYFKLLQSEKKYLECIVKNVNNIVVAGEQLTLSEGLKELIKSSNINIHNHYGPSETHVVTTSTINSASDIKSIPDIGKPIINNKVYIVDKKMNLVPINVQGELCVSGINVARGYLNNDKLSKEKFIDNPYEPGEKMYRTGDLAKWLPNGNIEYLGRIDEQIKIRGFRIELGEITNVLLKNSQIKDVAVITRKDKNGEIAIHAYIVSDVIIDCKKIKKELRKELPEYMVPAYIMQIGSLPLNRNGKLDKRALPDIMQNDNAEYIAPRNEIEATISNIFEEVTGRDKVSINADFFEIGGHSLRATKVANRIESETGMRVPIKVIFSARTVEAIAEYIEKSADNNFEFISKAEAKEYYKMSSAQKRMYLIWQMDKESIVYNMPFCYKLNGNFKLDSIKNVLQTIINRHEILRTCFLMKDGELVQKVLNRIEADYSYEESNQDLNEILSSFPKPFVLDEGKLIRIKVVKNFKDYYILIDMHHIVSDAMSMAIFINEFSKLYNGYKLEDLKLQYKDYSEWISKRDLNSQKSYWLSQFDDEIPILDFPYDYKRPIEQSHEGSMVNLNFSKDIKDGVKKLCKVTGSTEYMVLLSAFMVLLNKYTRQEDIIVGTPISGRTNKDMESMMGMFINILAMRGKPEGSKSFINFVYEVKNTCLKAYENQEYPVEELIEAIEVKRDLSRNPLFDIMFSLENNEKFNLLMNDVSIEEIYGENRISKFDFSIMMRSNEEGYSIGAEYCTALFKKETINRILVHFKEVICKIINNPEILIKDIEVITKEEKKLILNEFNNTSTEYDKEKTIVEIFEYQVNKTPNNIAVVYEDKKLNYKELNEKVNILARNLRELGIKPNDFVAISAQKSLEMIIGILGIIKAGAAYVPIDPKYPKDRINYMLDDCKPKALLVYKANIKTKKIPIIDLEDSSILEGTSRNLKKVNTPNDLLYVIYTSGTTGKPKGVMIEHKSVNSLREYFISSLNVKPTDKILQFFNISFDGSVWDIMMALLTGATLHVVNQDNIIDLNYLSQSIKNTTIITVPPQYYQQLETIGQRLTITAGSESSKELVRKAIDTGSLYINAYGPTEATVCATQWFCNKNDIIPERIPIGKPITNKQIYICNKTNLCGIGIPGELCIAGEGIARGYLNKPKLTAEKFIDNPYGEGKIYRTGDLAKWLPDGNIEYLGRIDEQVKIRGFRIELEEIASTLRKIDYIQDVAVITRDISSSEKAIYAYLVSNENLDFKEIKKELRKELPEYMVPAYMVQLKEIPVTRNGKLDKRALPDIVGENKEKYTPPRNEIEKIIIKIFEEILQKEKISVDADFFEIGGHSLRATKVVNRIQAEIGVRIPIKIIFSKRTAEAIAEYIEKFKNNDYEFIPKAKNKEFYPMSSAQKRMYLIWQMDKESITYNMPFCYKLQGNVKVNNIKIALQKMIDRHEILRTCFLIENGEFVQRIIDKIEADYSYEESMENISELLKKFPKPFILDEGNLVRIKVVKSKEDYYLFIDMHHIVGDGMSFGIFINEFSTLYNEGKLEELSLQYKDYSEWMRGKNLSNQELYWISQFEDEIPVIDLPYDYNRPIEKSYDGSITSIELQKEIKDGIKELCKITGATEYMILLASFMVVLHKYTCQEDIVVGTPISGRTNKDMESIMGMFINTLAMRGRPESGKSFVKFVNEVKESCLKAYENQEYPFEELVDAVEVRRDFSRNPLFDVMFILQNNEAINLLMNDIKIEPIWEDNKIAKFDLNVTMESNENGYFVGAEYCTALFKKDTINRFLVHFKQVLSKIIDTPEIPIEEIKIITKEEEDLILNKFNHTYLEYDKEKTIVDMFEEQVEKTPNNIAVVFENKSITYKELNERSNSLASILRNNGVGPDDIVGIMTER</sequence>
<dbReference type="Gene3D" id="2.30.38.10">
    <property type="entry name" value="Luciferase, Domain 3"/>
    <property type="match status" value="3"/>
</dbReference>
<dbReference type="GO" id="GO:0044550">
    <property type="term" value="P:secondary metabolite biosynthetic process"/>
    <property type="evidence" value="ECO:0007669"/>
    <property type="project" value="UniProtKB-ARBA"/>
</dbReference>
<gene>
    <name evidence="8" type="ORF">SAMN02745163_02812</name>
</gene>
<evidence type="ECO:0000256" key="1">
    <source>
        <dbReference type="ARBA" id="ARBA00001957"/>
    </source>
</evidence>
<organism evidence="8 9">
    <name type="scientific">Clostridium cavendishii DSM 21758</name>
    <dbReference type="NCBI Taxonomy" id="1121302"/>
    <lineage>
        <taxon>Bacteria</taxon>
        <taxon>Bacillati</taxon>
        <taxon>Bacillota</taxon>
        <taxon>Clostridia</taxon>
        <taxon>Eubacteriales</taxon>
        <taxon>Clostridiaceae</taxon>
        <taxon>Clostridium</taxon>
    </lineage>
</organism>
<dbReference type="RefSeq" id="WP_143152499.1">
    <property type="nucleotide sequence ID" value="NZ_FQZB01000012.1"/>
</dbReference>
<dbReference type="GO" id="GO:0031177">
    <property type="term" value="F:phosphopantetheine binding"/>
    <property type="evidence" value="ECO:0007669"/>
    <property type="project" value="InterPro"/>
</dbReference>
<dbReference type="NCBIfam" id="NF003417">
    <property type="entry name" value="PRK04813.1"/>
    <property type="match status" value="4"/>
</dbReference>
<dbReference type="Pfam" id="PF00501">
    <property type="entry name" value="AMP-binding"/>
    <property type="match status" value="4"/>
</dbReference>
<reference evidence="8 9" key="1">
    <citation type="submission" date="2016-11" db="EMBL/GenBank/DDBJ databases">
        <authorList>
            <person name="Jaros S."/>
            <person name="Januszkiewicz K."/>
            <person name="Wedrychowicz H."/>
        </authorList>
    </citation>
    <scope>NUCLEOTIDE SEQUENCE [LARGE SCALE GENOMIC DNA]</scope>
    <source>
        <strain evidence="8 9">DSM 21758</strain>
    </source>
</reference>
<dbReference type="Gene3D" id="3.30.300.30">
    <property type="match status" value="3"/>
</dbReference>
<dbReference type="FunFam" id="2.30.38.10:FF:000001">
    <property type="entry name" value="Non-ribosomal peptide synthetase PvdI"/>
    <property type="match status" value="2"/>
</dbReference>
<dbReference type="FunFam" id="3.40.50.980:FF:000001">
    <property type="entry name" value="Non-ribosomal peptide synthetase"/>
    <property type="match status" value="3"/>
</dbReference>
<dbReference type="Gene3D" id="3.40.50.12780">
    <property type="entry name" value="N-terminal domain of ligase-like"/>
    <property type="match status" value="1"/>
</dbReference>
<evidence type="ECO:0000256" key="4">
    <source>
        <dbReference type="ARBA" id="ARBA00022553"/>
    </source>
</evidence>
<dbReference type="Gene3D" id="3.30.559.10">
    <property type="entry name" value="Chloramphenicol acetyltransferase-like domain"/>
    <property type="match status" value="4"/>
</dbReference>
<dbReference type="Pfam" id="PF00668">
    <property type="entry name" value="Condensation"/>
    <property type="match status" value="4"/>
</dbReference>
<dbReference type="SUPFAM" id="SSF47336">
    <property type="entry name" value="ACP-like"/>
    <property type="match status" value="3"/>
</dbReference>
<dbReference type="PROSITE" id="PS00012">
    <property type="entry name" value="PHOSPHOPANTETHEINE"/>
    <property type="match status" value="3"/>
</dbReference>
<dbReference type="InterPro" id="IPR020845">
    <property type="entry name" value="AMP-binding_CS"/>
</dbReference>
<comment type="similarity">
    <text evidence="2">Belongs to the ATP-dependent AMP-binding enzyme family.</text>
</comment>
<evidence type="ECO:0000256" key="6">
    <source>
        <dbReference type="SAM" id="Coils"/>
    </source>
</evidence>
<dbReference type="InterPro" id="IPR025110">
    <property type="entry name" value="AMP-bd_C"/>
</dbReference>
<evidence type="ECO:0000256" key="3">
    <source>
        <dbReference type="ARBA" id="ARBA00022450"/>
    </source>
</evidence>
<protein>
    <submittedName>
        <fullName evidence="8">Amino acid adenylation domain-containing protein</fullName>
    </submittedName>
</protein>
<dbReference type="Gene3D" id="3.30.559.30">
    <property type="entry name" value="Nonribosomal peptide synthetase, condensation domain"/>
    <property type="match status" value="4"/>
</dbReference>
<dbReference type="Pfam" id="PF00550">
    <property type="entry name" value="PP-binding"/>
    <property type="match status" value="3"/>
</dbReference>
<proteinExistence type="inferred from homology"/>
<dbReference type="SMART" id="SM00823">
    <property type="entry name" value="PKS_PP"/>
    <property type="match status" value="3"/>
</dbReference>
<dbReference type="GO" id="GO:0043041">
    <property type="term" value="P:amino acid activation for nonribosomal peptide biosynthetic process"/>
    <property type="evidence" value="ECO:0007669"/>
    <property type="project" value="TreeGrafter"/>
</dbReference>
<dbReference type="PANTHER" id="PTHR45527">
    <property type="entry name" value="NONRIBOSOMAL PEPTIDE SYNTHETASE"/>
    <property type="match status" value="1"/>
</dbReference>
<dbReference type="STRING" id="1121302.SAMN02745163_02812"/>
<dbReference type="FunFam" id="3.30.300.30:FF:000010">
    <property type="entry name" value="Enterobactin synthetase component F"/>
    <property type="match status" value="1"/>
</dbReference>
<evidence type="ECO:0000256" key="5">
    <source>
        <dbReference type="ARBA" id="ARBA00023194"/>
    </source>
</evidence>
<keyword evidence="4" id="KW-0597">Phosphoprotein</keyword>
<dbReference type="InterPro" id="IPR010071">
    <property type="entry name" value="AA_adenyl_dom"/>
</dbReference>
<dbReference type="Gene3D" id="1.10.1200.10">
    <property type="entry name" value="ACP-like"/>
    <property type="match status" value="3"/>
</dbReference>
<dbReference type="GO" id="GO:0005829">
    <property type="term" value="C:cytosol"/>
    <property type="evidence" value="ECO:0007669"/>
    <property type="project" value="TreeGrafter"/>
</dbReference>
<feature type="domain" description="Carrier" evidence="7">
    <location>
        <begin position="3058"/>
        <end position="3133"/>
    </location>
</feature>
<dbReference type="PANTHER" id="PTHR45527:SF1">
    <property type="entry name" value="FATTY ACID SYNTHASE"/>
    <property type="match status" value="1"/>
</dbReference>
<dbReference type="Proteomes" id="UP000184310">
    <property type="component" value="Unassembled WGS sequence"/>
</dbReference>
<accession>A0A1M6N708</accession>
<dbReference type="InterPro" id="IPR023213">
    <property type="entry name" value="CAT-like_dom_sf"/>
</dbReference>
<dbReference type="NCBIfam" id="TIGR01733">
    <property type="entry name" value="AA-adenyl-dom"/>
    <property type="match status" value="3"/>
</dbReference>
<dbReference type="CDD" id="cd19531">
    <property type="entry name" value="LCL_NRPS-like"/>
    <property type="match status" value="4"/>
</dbReference>
<name>A0A1M6N708_9CLOT</name>
<dbReference type="PROSITE" id="PS00455">
    <property type="entry name" value="AMP_BINDING"/>
    <property type="match status" value="3"/>
</dbReference>
<feature type="coiled-coil region" evidence="6">
    <location>
        <begin position="2592"/>
        <end position="2619"/>
    </location>
</feature>
<dbReference type="InterPro" id="IPR036736">
    <property type="entry name" value="ACP-like_sf"/>
</dbReference>
<dbReference type="Pfam" id="PF13193">
    <property type="entry name" value="AMP-binding_C"/>
    <property type="match status" value="3"/>
</dbReference>
<dbReference type="InterPro" id="IPR042099">
    <property type="entry name" value="ANL_N_sf"/>
</dbReference>
<dbReference type="FunFam" id="1.10.1200.10:FF:000005">
    <property type="entry name" value="Nonribosomal peptide synthetase 1"/>
    <property type="match status" value="1"/>
</dbReference>
<dbReference type="SUPFAM" id="SSF52777">
    <property type="entry name" value="CoA-dependent acyltransferases"/>
    <property type="match status" value="8"/>
</dbReference>
<dbReference type="EMBL" id="FQZB01000012">
    <property type="protein sequence ID" value="SHJ91509.1"/>
    <property type="molecule type" value="Genomic_DNA"/>
</dbReference>
<evidence type="ECO:0000259" key="7">
    <source>
        <dbReference type="PROSITE" id="PS50075"/>
    </source>
</evidence>
<keyword evidence="3" id="KW-0596">Phosphopantetheine</keyword>
<dbReference type="Gene3D" id="3.40.50.980">
    <property type="match status" value="6"/>
</dbReference>
<dbReference type="GO" id="GO:0003824">
    <property type="term" value="F:catalytic activity"/>
    <property type="evidence" value="ECO:0007669"/>
    <property type="project" value="InterPro"/>
</dbReference>
<dbReference type="PROSITE" id="PS50075">
    <property type="entry name" value="CARRIER"/>
    <property type="match status" value="3"/>
</dbReference>
<dbReference type="FunFam" id="3.40.50.12780:FF:000012">
    <property type="entry name" value="Non-ribosomal peptide synthetase"/>
    <property type="match status" value="1"/>
</dbReference>
<evidence type="ECO:0000256" key="2">
    <source>
        <dbReference type="ARBA" id="ARBA00006432"/>
    </source>
</evidence>
<dbReference type="InterPro" id="IPR000873">
    <property type="entry name" value="AMP-dep_synth/lig_dom"/>
</dbReference>
<dbReference type="InterPro" id="IPR009081">
    <property type="entry name" value="PP-bd_ACP"/>
</dbReference>
<dbReference type="InterPro" id="IPR001242">
    <property type="entry name" value="Condensation_dom"/>
</dbReference>
<feature type="domain" description="Carrier" evidence="7">
    <location>
        <begin position="1010"/>
        <end position="1085"/>
    </location>
</feature>